<feature type="transmembrane region" description="Helical" evidence="1">
    <location>
        <begin position="6"/>
        <end position="28"/>
    </location>
</feature>
<dbReference type="OrthoDB" id="6388881at2"/>
<dbReference type="EMBL" id="WOCD01000003">
    <property type="protein sequence ID" value="MUH72019.1"/>
    <property type="molecule type" value="Genomic_DNA"/>
</dbReference>
<keyword evidence="3" id="KW-1185">Reference proteome</keyword>
<evidence type="ECO:0000313" key="2">
    <source>
        <dbReference type="EMBL" id="MUH72019.1"/>
    </source>
</evidence>
<keyword evidence="1" id="KW-0812">Transmembrane</keyword>
<keyword evidence="1" id="KW-0472">Membrane</keyword>
<protein>
    <recommendedName>
        <fullName evidence="4">DUF3784 domain-containing protein</fullName>
    </recommendedName>
</protein>
<reference evidence="2 3" key="1">
    <citation type="submission" date="2019-11" db="EMBL/GenBank/DDBJ databases">
        <title>P. haliotis isolates from Z. marina roots.</title>
        <authorList>
            <person name="Cohen M."/>
            <person name="Jospin G."/>
            <person name="Eisen J.A."/>
            <person name="Coil D.A."/>
        </authorList>
    </citation>
    <scope>NUCLEOTIDE SEQUENCE [LARGE SCALE GENOMIC DNA]</scope>
    <source>
        <strain evidence="2 3">UCD-MCMsp1aY</strain>
    </source>
</reference>
<name>A0A6N8F9A4_9GAMM</name>
<accession>A0A6N8F9A4</accession>
<sequence length="106" mass="11644">MSELEIGALIVLLTAILPCLICGYLIVFHGRRSLISGWDDSKFSNPESASKLIGISLIIMALLLGLTMLLWSAQIINEIMLIYGIIPISLVPILSLVYVKIKFSVK</sequence>
<evidence type="ECO:0008006" key="4">
    <source>
        <dbReference type="Google" id="ProtNLM"/>
    </source>
</evidence>
<dbReference type="RefSeq" id="WP_155695230.1">
    <property type="nucleotide sequence ID" value="NZ_WOCD01000003.1"/>
</dbReference>
<organism evidence="2 3">
    <name type="scientific">Psychrosphaera haliotis</name>
    <dbReference type="NCBI Taxonomy" id="555083"/>
    <lineage>
        <taxon>Bacteria</taxon>
        <taxon>Pseudomonadati</taxon>
        <taxon>Pseudomonadota</taxon>
        <taxon>Gammaproteobacteria</taxon>
        <taxon>Alteromonadales</taxon>
        <taxon>Pseudoalteromonadaceae</taxon>
        <taxon>Psychrosphaera</taxon>
    </lineage>
</organism>
<gene>
    <name evidence="2" type="ORF">GNP35_05715</name>
</gene>
<proteinExistence type="predicted"/>
<comment type="caution">
    <text evidence="2">The sequence shown here is derived from an EMBL/GenBank/DDBJ whole genome shotgun (WGS) entry which is preliminary data.</text>
</comment>
<feature type="transmembrane region" description="Helical" evidence="1">
    <location>
        <begin position="79"/>
        <end position="99"/>
    </location>
</feature>
<dbReference type="AlphaFoldDB" id="A0A6N8F9A4"/>
<keyword evidence="1" id="KW-1133">Transmembrane helix</keyword>
<feature type="transmembrane region" description="Helical" evidence="1">
    <location>
        <begin position="49"/>
        <end position="73"/>
    </location>
</feature>
<evidence type="ECO:0000313" key="3">
    <source>
        <dbReference type="Proteomes" id="UP000439994"/>
    </source>
</evidence>
<dbReference type="Proteomes" id="UP000439994">
    <property type="component" value="Unassembled WGS sequence"/>
</dbReference>
<evidence type="ECO:0000256" key="1">
    <source>
        <dbReference type="SAM" id="Phobius"/>
    </source>
</evidence>